<feature type="transmembrane region" description="Helical" evidence="10">
    <location>
        <begin position="416"/>
        <end position="441"/>
    </location>
</feature>
<keyword evidence="6 10" id="KW-1133">Transmembrane helix</keyword>
<dbReference type="AlphaFoldDB" id="A0A6J1CYE4"/>
<dbReference type="GO" id="GO:0005227">
    <property type="term" value="F:calcium-activated cation channel activity"/>
    <property type="evidence" value="ECO:0007669"/>
    <property type="project" value="InterPro"/>
</dbReference>
<evidence type="ECO:0000256" key="4">
    <source>
        <dbReference type="ARBA" id="ARBA00022692"/>
    </source>
</evidence>
<feature type="transmembrane region" description="Helical" evidence="10">
    <location>
        <begin position="644"/>
        <end position="662"/>
    </location>
</feature>
<dbReference type="Pfam" id="PF02714">
    <property type="entry name" value="RSN1_7TM"/>
    <property type="match status" value="1"/>
</dbReference>
<dbReference type="InterPro" id="IPR027815">
    <property type="entry name" value="CSC1/OSCA1-like_cyt"/>
</dbReference>
<feature type="transmembrane region" description="Helical" evidence="10">
    <location>
        <begin position="492"/>
        <end position="514"/>
    </location>
</feature>
<dbReference type="InterPro" id="IPR032880">
    <property type="entry name" value="CSC1/OSCA1-like_N"/>
</dbReference>
<dbReference type="OrthoDB" id="1689567at2759"/>
<evidence type="ECO:0000256" key="3">
    <source>
        <dbReference type="ARBA" id="ARBA00022448"/>
    </source>
</evidence>
<comment type="similarity">
    <text evidence="2">Belongs to the CSC1 (TC 1.A.17) family.</text>
</comment>
<feature type="transmembrane region" description="Helical" evidence="10">
    <location>
        <begin position="147"/>
        <end position="166"/>
    </location>
</feature>
<feature type="domain" description="CSC1/OSCA1-like 7TM region" evidence="11">
    <location>
        <begin position="367"/>
        <end position="638"/>
    </location>
</feature>
<evidence type="ECO:0000313" key="15">
    <source>
        <dbReference type="RefSeq" id="XP_022146539.1"/>
    </source>
</evidence>
<feature type="transmembrane region" description="Helical" evidence="10">
    <location>
        <begin position="7"/>
        <end position="29"/>
    </location>
</feature>
<dbReference type="Pfam" id="PF14703">
    <property type="entry name" value="PHM7_cyt"/>
    <property type="match status" value="1"/>
</dbReference>
<accession>A0A6J1CYE4</accession>
<keyword evidence="5" id="KW-0106">Calcium</keyword>
<evidence type="ECO:0000259" key="12">
    <source>
        <dbReference type="Pfam" id="PF13967"/>
    </source>
</evidence>
<evidence type="ECO:0000256" key="1">
    <source>
        <dbReference type="ARBA" id="ARBA00004141"/>
    </source>
</evidence>
<proteinExistence type="inferred from homology"/>
<evidence type="ECO:0000256" key="8">
    <source>
        <dbReference type="ARBA" id="ARBA00023136"/>
    </source>
</evidence>
<feature type="transmembrane region" description="Helical" evidence="10">
    <location>
        <begin position="566"/>
        <end position="597"/>
    </location>
</feature>
<dbReference type="Pfam" id="PF13967">
    <property type="entry name" value="RSN1_TM"/>
    <property type="match status" value="1"/>
</dbReference>
<keyword evidence="7" id="KW-0406">Ion transport</keyword>
<evidence type="ECO:0000256" key="10">
    <source>
        <dbReference type="SAM" id="Phobius"/>
    </source>
</evidence>
<evidence type="ECO:0000256" key="7">
    <source>
        <dbReference type="ARBA" id="ARBA00023065"/>
    </source>
</evidence>
<organism evidence="14 15">
    <name type="scientific">Momordica charantia</name>
    <name type="common">Bitter gourd</name>
    <name type="synonym">Balsam pear</name>
    <dbReference type="NCBI Taxonomy" id="3673"/>
    <lineage>
        <taxon>Eukaryota</taxon>
        <taxon>Viridiplantae</taxon>
        <taxon>Streptophyta</taxon>
        <taxon>Embryophyta</taxon>
        <taxon>Tracheophyta</taxon>
        <taxon>Spermatophyta</taxon>
        <taxon>Magnoliopsida</taxon>
        <taxon>eudicotyledons</taxon>
        <taxon>Gunneridae</taxon>
        <taxon>Pentapetalae</taxon>
        <taxon>rosids</taxon>
        <taxon>fabids</taxon>
        <taxon>Cucurbitales</taxon>
        <taxon>Cucurbitaceae</taxon>
        <taxon>Momordiceae</taxon>
        <taxon>Momordica</taxon>
    </lineage>
</organism>
<sequence length="725" mass="81457">MDFNSFLTSLATSFVIFLVLMVVFAWLSAKPANHVVYYPNRILKGLDPTGGSTTRSPFAWIQEALSTSEQDVISMSGVDTAVYFVFMATVLGIFVLSAVILLPVLIPVAVTDDGIKNAAKNSTLSAGTFSELDNLSIGNVNLGSDRLWAFLLAAYWVSIVAYYLTWKAYNHVSTLRAEALMSPEIKAEQFAIIVRDIPPVPEGQTRKEQIDSFFRNIYPDTFYRSMIVTDNKEVNKLYEELEGYKKKLERSEAVFASSKTEAKPEGVRPTHKTGFLGLIGEKVDSIEFYSEKINELVPKLESEQKATLRQKQKNAALVFFNNRVTAASAAQNLHAQIVDKWTALAAPEPHQVLWPNLYINFIQRQVRQYVVYVIVALIIFFYMIPIGIISAFTTLDNMMKLLPFLKPVLEINAVKVVLAAYLPQIALIIFLAMLPKLLLFLSKAEGIPSEGHAVRAASGKYFYFSVLNVFLGVTLSGTLFRTFKSIQKDPNSLIPLLASSLPGSATFFLTFVALKFFVGYGLELSRIVPLIIFHLKKKFLCKSEAEVKDAWAPGDLGYGTRVPGDMLIFTIVLCYSIITPLIVPFGVIYFGLGWLILRNQALKVYVPSYETYGRMWPHIFNRIIAALLLYQLTMFGFFGVKKFLYAPILIPLPIISLIYSYLCHKKFYRSFANTALEVARNELKEVPNMEQVFRSFIPPSLSSEKAEEDLFEDARSHVSRTGSFV</sequence>
<dbReference type="GO" id="GO:0005886">
    <property type="term" value="C:plasma membrane"/>
    <property type="evidence" value="ECO:0007669"/>
    <property type="project" value="TreeGrafter"/>
</dbReference>
<keyword evidence="14" id="KW-1185">Reference proteome</keyword>
<feature type="transmembrane region" description="Helical" evidence="10">
    <location>
        <begin position="618"/>
        <end position="638"/>
    </location>
</feature>
<feature type="domain" description="CSC1/OSCA1-like N-terminal transmembrane" evidence="12">
    <location>
        <begin position="5"/>
        <end position="167"/>
    </location>
</feature>
<dbReference type="InterPro" id="IPR003864">
    <property type="entry name" value="CSC1/OSCA1-like_7TM"/>
</dbReference>
<evidence type="ECO:0000256" key="9">
    <source>
        <dbReference type="ARBA" id="ARBA00023303"/>
    </source>
</evidence>
<name>A0A6J1CYE4_MOMCH</name>
<dbReference type="GeneID" id="111015732"/>
<evidence type="ECO:0000256" key="6">
    <source>
        <dbReference type="ARBA" id="ARBA00022989"/>
    </source>
</evidence>
<keyword evidence="4 10" id="KW-0812">Transmembrane</keyword>
<gene>
    <name evidence="15" type="primary">LOC111015732</name>
</gene>
<dbReference type="KEGG" id="mcha:111015732"/>
<dbReference type="RefSeq" id="XP_022146539.1">
    <property type="nucleotide sequence ID" value="XM_022290847.1"/>
</dbReference>
<evidence type="ECO:0000259" key="13">
    <source>
        <dbReference type="Pfam" id="PF14703"/>
    </source>
</evidence>
<keyword evidence="9" id="KW-0407">Ion channel</keyword>
<protein>
    <submittedName>
        <fullName evidence="15">CSC1-like protein ERD4</fullName>
    </submittedName>
</protein>
<feature type="transmembrane region" description="Helical" evidence="10">
    <location>
        <begin position="369"/>
        <end position="395"/>
    </location>
</feature>
<dbReference type="Proteomes" id="UP000504603">
    <property type="component" value="Unplaced"/>
</dbReference>
<feature type="transmembrane region" description="Helical" evidence="10">
    <location>
        <begin position="81"/>
        <end position="110"/>
    </location>
</feature>
<keyword evidence="8 10" id="KW-0472">Membrane</keyword>
<feature type="transmembrane region" description="Helical" evidence="10">
    <location>
        <begin position="461"/>
        <end position="480"/>
    </location>
</feature>
<evidence type="ECO:0000259" key="11">
    <source>
        <dbReference type="Pfam" id="PF02714"/>
    </source>
</evidence>
<dbReference type="PANTHER" id="PTHR13018:SF100">
    <property type="entry name" value="CSC1-LIKE PROTEIN ERD4"/>
    <property type="match status" value="1"/>
</dbReference>
<evidence type="ECO:0000256" key="2">
    <source>
        <dbReference type="ARBA" id="ARBA00007779"/>
    </source>
</evidence>
<feature type="domain" description="CSC1/OSCA1-like cytosolic" evidence="13">
    <location>
        <begin position="189"/>
        <end position="356"/>
    </location>
</feature>
<keyword evidence="3" id="KW-0813">Transport</keyword>
<evidence type="ECO:0000256" key="5">
    <source>
        <dbReference type="ARBA" id="ARBA00022837"/>
    </source>
</evidence>
<dbReference type="PANTHER" id="PTHR13018">
    <property type="entry name" value="PROBABLE MEMBRANE PROTEIN DUF221-RELATED"/>
    <property type="match status" value="1"/>
</dbReference>
<evidence type="ECO:0000313" key="14">
    <source>
        <dbReference type="Proteomes" id="UP000504603"/>
    </source>
</evidence>
<comment type="subcellular location">
    <subcellularLocation>
        <location evidence="1">Membrane</location>
        <topology evidence="1">Multi-pass membrane protein</topology>
    </subcellularLocation>
</comment>
<reference evidence="15" key="1">
    <citation type="submission" date="2025-08" db="UniProtKB">
        <authorList>
            <consortium name="RefSeq"/>
        </authorList>
    </citation>
    <scope>IDENTIFICATION</scope>
    <source>
        <strain evidence="15">OHB3-1</strain>
    </source>
</reference>
<dbReference type="InterPro" id="IPR045122">
    <property type="entry name" value="Csc1-like"/>
</dbReference>